<gene>
    <name evidence="1" type="ORF">UFOPK3472_01780</name>
</gene>
<evidence type="ECO:0000313" key="1">
    <source>
        <dbReference type="EMBL" id="CAB4889791.1"/>
    </source>
</evidence>
<reference evidence="1" key="1">
    <citation type="submission" date="2020-05" db="EMBL/GenBank/DDBJ databases">
        <authorList>
            <person name="Chiriac C."/>
            <person name="Salcher M."/>
            <person name="Ghai R."/>
            <person name="Kavagutti S V."/>
        </authorList>
    </citation>
    <scope>NUCLEOTIDE SEQUENCE</scope>
</reference>
<protein>
    <submittedName>
        <fullName evidence="1">Unannotated protein</fullName>
    </submittedName>
</protein>
<dbReference type="EMBL" id="CAFBLX010000108">
    <property type="protein sequence ID" value="CAB4889791.1"/>
    <property type="molecule type" value="Genomic_DNA"/>
</dbReference>
<name>A0A6J7F4P1_9ZZZZ</name>
<organism evidence="1">
    <name type="scientific">freshwater metagenome</name>
    <dbReference type="NCBI Taxonomy" id="449393"/>
    <lineage>
        <taxon>unclassified sequences</taxon>
        <taxon>metagenomes</taxon>
        <taxon>ecological metagenomes</taxon>
    </lineage>
</organism>
<accession>A0A6J7F4P1</accession>
<dbReference type="AlphaFoldDB" id="A0A6J7F4P1"/>
<proteinExistence type="predicted"/>
<dbReference type="AntiFam" id="ANF00149">
    <property type="entry name" value="Shadow ORF (opposite cshA)"/>
</dbReference>
<sequence length="356" mass="38674">MNQLLLGFDAVDLEHAVGHGLDVRGRLVDGVRDLVVQEALDQFVDTVVQRRREQHALTLVRGGGEDPGDDGQEPEVRHVVGLVEDGDLYAVEGQVALLHEVFEASGAGDDDVDTRLECGDLANLRDTTEDRRDLQRVCGGEGFDRDGDLGGELTRRRKDQSARAAGLAVAGELAGEARDHGDGECECLSAAGLSASEYVASLQCVGERVGLDGEGLGLALAREYVCDGLGYSECSKSLWGRHCDEKCLSGRVLHLRALGPRCKVARLPVGSFDRRKRSLCGVHMVIREHSTTSDVQLRASIPSVTECGPDLFPRSTVTRRRSRTVRRCRRSPPASCRARPPASAARSNRTCARWVR</sequence>